<dbReference type="KEGG" id="dti:Desti_3885"/>
<evidence type="ECO:0000313" key="8">
    <source>
        <dbReference type="Proteomes" id="UP000006055"/>
    </source>
</evidence>
<feature type="chain" id="PRO_5003687246" evidence="5">
    <location>
        <begin position="30"/>
        <end position="366"/>
    </location>
</feature>
<proteinExistence type="inferred from homology"/>
<dbReference type="eggNOG" id="COG0265">
    <property type="taxonomic scope" value="Bacteria"/>
</dbReference>
<evidence type="ECO:0000256" key="5">
    <source>
        <dbReference type="SAM" id="SignalP"/>
    </source>
</evidence>
<keyword evidence="5" id="KW-0732">Signal</keyword>
<dbReference type="Gene3D" id="2.30.42.10">
    <property type="match status" value="1"/>
</dbReference>
<evidence type="ECO:0000256" key="1">
    <source>
        <dbReference type="ARBA" id="ARBA00010541"/>
    </source>
</evidence>
<feature type="region of interest" description="Disordered" evidence="4">
    <location>
        <begin position="67"/>
        <end position="91"/>
    </location>
</feature>
<dbReference type="SUPFAM" id="SSF50156">
    <property type="entry name" value="PDZ domain-like"/>
    <property type="match status" value="1"/>
</dbReference>
<evidence type="ECO:0000256" key="2">
    <source>
        <dbReference type="ARBA" id="ARBA00022670"/>
    </source>
</evidence>
<dbReference type="RefSeq" id="WP_014811653.1">
    <property type="nucleotide sequence ID" value="NC_018025.1"/>
</dbReference>
<dbReference type="HOGENOM" id="CLU_020120_1_2_7"/>
<accession>I4CAD6</accession>
<evidence type="ECO:0000256" key="4">
    <source>
        <dbReference type="SAM" id="MobiDB-lite"/>
    </source>
</evidence>
<organism evidence="7 8">
    <name type="scientific">Desulfomonile tiedjei (strain ATCC 49306 / DSM 6799 / DCB-1)</name>
    <dbReference type="NCBI Taxonomy" id="706587"/>
    <lineage>
        <taxon>Bacteria</taxon>
        <taxon>Pseudomonadati</taxon>
        <taxon>Thermodesulfobacteriota</taxon>
        <taxon>Desulfomonilia</taxon>
        <taxon>Desulfomonilales</taxon>
        <taxon>Desulfomonilaceae</taxon>
        <taxon>Desulfomonile</taxon>
    </lineage>
</organism>
<dbReference type="Pfam" id="PF13365">
    <property type="entry name" value="Trypsin_2"/>
    <property type="match status" value="1"/>
</dbReference>
<evidence type="ECO:0000313" key="7">
    <source>
        <dbReference type="EMBL" id="AFM26527.1"/>
    </source>
</evidence>
<dbReference type="Gene3D" id="2.40.10.120">
    <property type="match status" value="1"/>
</dbReference>
<dbReference type="PROSITE" id="PS50106">
    <property type="entry name" value="PDZ"/>
    <property type="match status" value="1"/>
</dbReference>
<keyword evidence="3" id="KW-0378">Hydrolase</keyword>
<gene>
    <name evidence="7" type="ordered locus">Desti_3885</name>
</gene>
<dbReference type="InterPro" id="IPR001478">
    <property type="entry name" value="PDZ"/>
</dbReference>
<dbReference type="EMBL" id="CP003360">
    <property type="protein sequence ID" value="AFM26527.1"/>
    <property type="molecule type" value="Genomic_DNA"/>
</dbReference>
<dbReference type="PATRIC" id="fig|706587.4.peg.4411"/>
<dbReference type="GO" id="GO:0004252">
    <property type="term" value="F:serine-type endopeptidase activity"/>
    <property type="evidence" value="ECO:0007669"/>
    <property type="project" value="InterPro"/>
</dbReference>
<feature type="domain" description="PDZ" evidence="6">
    <location>
        <begin position="257"/>
        <end position="352"/>
    </location>
</feature>
<comment type="similarity">
    <text evidence="1">Belongs to the peptidase S1C family.</text>
</comment>
<keyword evidence="8" id="KW-1185">Reference proteome</keyword>
<dbReference type="PRINTS" id="PR00834">
    <property type="entry name" value="PROTEASES2C"/>
</dbReference>
<dbReference type="InterPro" id="IPR009003">
    <property type="entry name" value="Peptidase_S1_PA"/>
</dbReference>
<dbReference type="STRING" id="706587.Desti_3885"/>
<feature type="signal peptide" evidence="5">
    <location>
        <begin position="1"/>
        <end position="29"/>
    </location>
</feature>
<dbReference type="SUPFAM" id="SSF50494">
    <property type="entry name" value="Trypsin-like serine proteases"/>
    <property type="match status" value="1"/>
</dbReference>
<dbReference type="OrthoDB" id="9758917at2"/>
<dbReference type="Pfam" id="PF13180">
    <property type="entry name" value="PDZ_2"/>
    <property type="match status" value="1"/>
</dbReference>
<dbReference type="SMART" id="SM00228">
    <property type="entry name" value="PDZ"/>
    <property type="match status" value="1"/>
</dbReference>
<dbReference type="PANTHER" id="PTHR22939:SF129">
    <property type="entry name" value="SERINE PROTEASE HTRA2, MITOCHONDRIAL"/>
    <property type="match status" value="1"/>
</dbReference>
<evidence type="ECO:0000259" key="6">
    <source>
        <dbReference type="PROSITE" id="PS50106"/>
    </source>
</evidence>
<name>I4CAD6_DESTA</name>
<protein>
    <submittedName>
        <fullName evidence="7">Trypsin-like serine protease with C-terminal PDZ domain</fullName>
    </submittedName>
</protein>
<evidence type="ECO:0000256" key="3">
    <source>
        <dbReference type="ARBA" id="ARBA00022801"/>
    </source>
</evidence>
<dbReference type="Proteomes" id="UP000006055">
    <property type="component" value="Chromosome"/>
</dbReference>
<reference evidence="8" key="1">
    <citation type="submission" date="2012-06" db="EMBL/GenBank/DDBJ databases">
        <title>Complete sequence of chromosome of Desulfomonile tiedjei DSM 6799.</title>
        <authorList>
            <person name="Lucas S."/>
            <person name="Copeland A."/>
            <person name="Lapidus A."/>
            <person name="Glavina del Rio T."/>
            <person name="Dalin E."/>
            <person name="Tice H."/>
            <person name="Bruce D."/>
            <person name="Goodwin L."/>
            <person name="Pitluck S."/>
            <person name="Peters L."/>
            <person name="Ovchinnikova G."/>
            <person name="Zeytun A."/>
            <person name="Lu M."/>
            <person name="Kyrpides N."/>
            <person name="Mavromatis K."/>
            <person name="Ivanova N."/>
            <person name="Brettin T."/>
            <person name="Detter J.C."/>
            <person name="Han C."/>
            <person name="Larimer F."/>
            <person name="Land M."/>
            <person name="Hauser L."/>
            <person name="Markowitz V."/>
            <person name="Cheng J.-F."/>
            <person name="Hugenholtz P."/>
            <person name="Woyke T."/>
            <person name="Wu D."/>
            <person name="Spring S."/>
            <person name="Schroeder M."/>
            <person name="Brambilla E."/>
            <person name="Klenk H.-P."/>
            <person name="Eisen J.A."/>
        </authorList>
    </citation>
    <scope>NUCLEOTIDE SEQUENCE [LARGE SCALE GENOMIC DNA]</scope>
    <source>
        <strain evidence="8">ATCC 49306 / DSM 6799 / DCB-1</strain>
    </source>
</reference>
<keyword evidence="2 7" id="KW-0645">Protease</keyword>
<dbReference type="AlphaFoldDB" id="I4CAD6"/>
<sequence length="366" mass="38872">MISFLTHWPARISFSLLALFLCTISVCVAQEQSSKTVPRGGCPDLIELIKELTPAVVNISIERHMLQHSSTEPPPLFRSKPGALEDQSRTKDRFQADSVGSGFFCDTQGHIVTNAHVVEGAGKILVTLSTGRVTTARLVAVHPKVDLAMLKIASSSPLQKAKIGDSAGIQVGEWVVAVGNPFGLGRTVTVGIVSGKGRFLGLGPDDNFIQTDASINPGNSGGPLFNMAGEVIGVNTAIIASGKGIGFAIPSNYLHELIKLPTNGEFAVRGWLGIYVEDVTPEQAKKLGMGTPRGTWVDEVLTSTPAQNAGLKKGDLIVDADGKQIKNGRHLSKVISSFKPGDILKMKVIRGRQQQAVDIVLGKSPE</sequence>
<dbReference type="InterPro" id="IPR001940">
    <property type="entry name" value="Peptidase_S1C"/>
</dbReference>
<dbReference type="GO" id="GO:0006508">
    <property type="term" value="P:proteolysis"/>
    <property type="evidence" value="ECO:0007669"/>
    <property type="project" value="UniProtKB-KW"/>
</dbReference>
<dbReference type="PANTHER" id="PTHR22939">
    <property type="entry name" value="SERINE PROTEASE FAMILY S1C HTRA-RELATED"/>
    <property type="match status" value="1"/>
</dbReference>
<dbReference type="InterPro" id="IPR036034">
    <property type="entry name" value="PDZ_sf"/>
</dbReference>